<dbReference type="InterPro" id="IPR039319">
    <property type="entry name" value="ELF3-like"/>
</dbReference>
<feature type="compositionally biased region" description="Polar residues" evidence="1">
    <location>
        <begin position="412"/>
        <end position="430"/>
    </location>
</feature>
<dbReference type="PANTHER" id="PTHR34281:SF2">
    <property type="entry name" value="PROTEIN EARLY FLOWERING 3"/>
    <property type="match status" value="1"/>
</dbReference>
<feature type="compositionally biased region" description="Basic and acidic residues" evidence="1">
    <location>
        <begin position="156"/>
        <end position="182"/>
    </location>
</feature>
<feature type="compositionally biased region" description="Basic and acidic residues" evidence="1">
    <location>
        <begin position="1"/>
        <end position="10"/>
    </location>
</feature>
<feature type="compositionally biased region" description="Polar residues" evidence="1">
    <location>
        <begin position="605"/>
        <end position="635"/>
    </location>
</feature>
<dbReference type="PANTHER" id="PTHR34281">
    <property type="entry name" value="PROTEIN EARLY FLOWERING 3"/>
    <property type="match status" value="1"/>
</dbReference>
<dbReference type="EMBL" id="CAMAPF010000924">
    <property type="protein sequence ID" value="CAH9122160.1"/>
    <property type="molecule type" value="Genomic_DNA"/>
</dbReference>
<sequence>MKRGKDDDKISGPMFPRLNVNNPDKGGPRAPPRNKMALYEQLSIPSQRFNKGVSSPGPKNASNTTLPPSVSQYSGHERNMFPPWHLPPSTHSAEKLHVHSADSKTHPAQSESRKKTDEDDFRVPVFFNSNASQGIRKFHNKSEGGMVSTSSPTFRMHPDKEAKFTSGENLREQKTSKQQLPERGEKVVNISLNSPSSNKKKHCFKHYEPSDGPANTFFPSRKSGINLIPKKVGDCKVVTTNDGANINGPIQDAEDGDFSNPINGFQTEEQIINLVNDTESPEYRTGGLLQTGIVDRGNSTSCMSAIEISPDDVVGMIGQSHFWNARKSIMNQQRVFAAQVFELHRLIKVQKLLAGSPNHVLDDASAFLGKPLNSSSLERLPSKCITKATQNVSNHISNSELLHLRKECSTEDTMGRSSSSSVQNVTQTPIDNPIPGRTPLAVASNDPIVGPLFYRHPSGDQWLIPVMTPSEGLVYKPYPGPGLTTADCGPPGSTPAMGNFLAPAYGVPASQYHSQGMSVPFASPAGHGYFPPYAVPLANPDVSTSGVEQMNPFPAMGSSVHVSGAAGNFKPQSSCNTPSQKGGAVSDNELRASCASSASERAQGVTVSGPTQGNISLPPFSTSPAVNMDASQPPNTAHPPRVIRVVPHNARSASESAARIFQSIQKERKQYDSR</sequence>
<accession>A0AAV0EE53</accession>
<dbReference type="AlphaFoldDB" id="A0AAV0EE53"/>
<feature type="compositionally biased region" description="Basic and acidic residues" evidence="1">
    <location>
        <begin position="92"/>
        <end position="117"/>
    </location>
</feature>
<reference evidence="2" key="1">
    <citation type="submission" date="2022-07" db="EMBL/GenBank/DDBJ databases">
        <authorList>
            <person name="Macas J."/>
            <person name="Novak P."/>
            <person name="Neumann P."/>
        </authorList>
    </citation>
    <scope>NUCLEOTIDE SEQUENCE</scope>
</reference>
<dbReference type="GO" id="GO:2000028">
    <property type="term" value="P:regulation of photoperiodism, flowering"/>
    <property type="evidence" value="ECO:0007669"/>
    <property type="project" value="InterPro"/>
</dbReference>
<proteinExistence type="predicted"/>
<evidence type="ECO:0000313" key="2">
    <source>
        <dbReference type="EMBL" id="CAH9122160.1"/>
    </source>
</evidence>
<evidence type="ECO:0000313" key="3">
    <source>
        <dbReference type="Proteomes" id="UP001152523"/>
    </source>
</evidence>
<dbReference type="Proteomes" id="UP001152523">
    <property type="component" value="Unassembled WGS sequence"/>
</dbReference>
<feature type="compositionally biased region" description="Polar residues" evidence="1">
    <location>
        <begin position="60"/>
        <end position="74"/>
    </location>
</feature>
<evidence type="ECO:0000256" key="1">
    <source>
        <dbReference type="SAM" id="MobiDB-lite"/>
    </source>
</evidence>
<feature type="region of interest" description="Disordered" evidence="1">
    <location>
        <begin position="1"/>
        <end position="119"/>
    </location>
</feature>
<feature type="region of interest" description="Disordered" evidence="1">
    <location>
        <begin position="568"/>
        <end position="641"/>
    </location>
</feature>
<organism evidence="2 3">
    <name type="scientific">Cuscuta epithymum</name>
    <dbReference type="NCBI Taxonomy" id="186058"/>
    <lineage>
        <taxon>Eukaryota</taxon>
        <taxon>Viridiplantae</taxon>
        <taxon>Streptophyta</taxon>
        <taxon>Embryophyta</taxon>
        <taxon>Tracheophyta</taxon>
        <taxon>Spermatophyta</taxon>
        <taxon>Magnoliopsida</taxon>
        <taxon>eudicotyledons</taxon>
        <taxon>Gunneridae</taxon>
        <taxon>Pentapetalae</taxon>
        <taxon>asterids</taxon>
        <taxon>lamiids</taxon>
        <taxon>Solanales</taxon>
        <taxon>Convolvulaceae</taxon>
        <taxon>Cuscuteae</taxon>
        <taxon>Cuscuta</taxon>
        <taxon>Cuscuta subgen. Cuscuta</taxon>
    </lineage>
</organism>
<comment type="caution">
    <text evidence="2">The sequence shown here is derived from an EMBL/GenBank/DDBJ whole genome shotgun (WGS) entry which is preliminary data.</text>
</comment>
<name>A0AAV0EE53_9ASTE</name>
<evidence type="ECO:0008006" key="4">
    <source>
        <dbReference type="Google" id="ProtNLM"/>
    </source>
</evidence>
<feature type="region of interest" description="Disordered" evidence="1">
    <location>
        <begin position="141"/>
        <end position="182"/>
    </location>
</feature>
<protein>
    <recommendedName>
        <fullName evidence="4">EARLY FLOWERING 3</fullName>
    </recommendedName>
</protein>
<feature type="compositionally biased region" description="Low complexity" evidence="1">
    <location>
        <begin position="591"/>
        <end position="602"/>
    </location>
</feature>
<keyword evidence="3" id="KW-1185">Reference proteome</keyword>
<feature type="compositionally biased region" description="Polar residues" evidence="1">
    <location>
        <begin position="570"/>
        <end position="580"/>
    </location>
</feature>
<feature type="compositionally biased region" description="Polar residues" evidence="1">
    <location>
        <begin position="43"/>
        <end position="53"/>
    </location>
</feature>
<gene>
    <name evidence="2" type="ORF">CEPIT_LOCUS24264</name>
</gene>
<feature type="region of interest" description="Disordered" evidence="1">
    <location>
        <begin position="412"/>
        <end position="437"/>
    </location>
</feature>